<name>A0A517SXA5_9BACT</name>
<evidence type="ECO:0000256" key="1">
    <source>
        <dbReference type="SAM" id="MobiDB-lite"/>
    </source>
</evidence>
<feature type="region of interest" description="Disordered" evidence="1">
    <location>
        <begin position="1"/>
        <end position="39"/>
    </location>
</feature>
<accession>A0A517SXA5</accession>
<protein>
    <submittedName>
        <fullName evidence="2">Uncharacterized protein</fullName>
    </submittedName>
</protein>
<evidence type="ECO:0000313" key="2">
    <source>
        <dbReference type="EMBL" id="QDT60769.1"/>
    </source>
</evidence>
<dbReference type="Proteomes" id="UP000315003">
    <property type="component" value="Chromosome"/>
</dbReference>
<sequence length="83" mass="9422">MHAQNPHHTQHNGQNKYNMGKSTKRLTSNTAAPASGSGRVLLMKKRRVPCLHAPKKTGNANRNRTLVCYILVVFRWTLQMQLL</sequence>
<organism evidence="2 3">
    <name type="scientific">Stieleria bergensis</name>
    <dbReference type="NCBI Taxonomy" id="2528025"/>
    <lineage>
        <taxon>Bacteria</taxon>
        <taxon>Pseudomonadati</taxon>
        <taxon>Planctomycetota</taxon>
        <taxon>Planctomycetia</taxon>
        <taxon>Pirellulales</taxon>
        <taxon>Pirellulaceae</taxon>
        <taxon>Stieleria</taxon>
    </lineage>
</organism>
<evidence type="ECO:0000313" key="3">
    <source>
        <dbReference type="Proteomes" id="UP000315003"/>
    </source>
</evidence>
<gene>
    <name evidence="2" type="ORF">SV7mr_32950</name>
</gene>
<keyword evidence="3" id="KW-1185">Reference proteome</keyword>
<feature type="compositionally biased region" description="Polar residues" evidence="1">
    <location>
        <begin position="11"/>
        <end position="32"/>
    </location>
</feature>
<dbReference type="AlphaFoldDB" id="A0A517SXA5"/>
<dbReference type="EMBL" id="CP036272">
    <property type="protein sequence ID" value="QDT60769.1"/>
    <property type="molecule type" value="Genomic_DNA"/>
</dbReference>
<proteinExistence type="predicted"/>
<reference evidence="2 3" key="1">
    <citation type="submission" date="2019-02" db="EMBL/GenBank/DDBJ databases">
        <title>Deep-cultivation of Planctomycetes and their phenomic and genomic characterization uncovers novel biology.</title>
        <authorList>
            <person name="Wiegand S."/>
            <person name="Jogler M."/>
            <person name="Boedeker C."/>
            <person name="Pinto D."/>
            <person name="Vollmers J."/>
            <person name="Rivas-Marin E."/>
            <person name="Kohn T."/>
            <person name="Peeters S.H."/>
            <person name="Heuer A."/>
            <person name="Rast P."/>
            <person name="Oberbeckmann S."/>
            <person name="Bunk B."/>
            <person name="Jeske O."/>
            <person name="Meyerdierks A."/>
            <person name="Storesund J.E."/>
            <person name="Kallscheuer N."/>
            <person name="Luecker S."/>
            <person name="Lage O.M."/>
            <person name="Pohl T."/>
            <person name="Merkel B.J."/>
            <person name="Hornburger P."/>
            <person name="Mueller R.-W."/>
            <person name="Bruemmer F."/>
            <person name="Labrenz M."/>
            <person name="Spormann A.M."/>
            <person name="Op den Camp H."/>
            <person name="Overmann J."/>
            <person name="Amann R."/>
            <person name="Jetten M.S.M."/>
            <person name="Mascher T."/>
            <person name="Medema M.H."/>
            <person name="Devos D.P."/>
            <person name="Kaster A.-K."/>
            <person name="Ovreas L."/>
            <person name="Rohde M."/>
            <person name="Galperin M.Y."/>
            <person name="Jogler C."/>
        </authorList>
    </citation>
    <scope>NUCLEOTIDE SEQUENCE [LARGE SCALE GENOMIC DNA]</scope>
    <source>
        <strain evidence="2 3">SV_7m_r</strain>
    </source>
</reference>